<evidence type="ECO:0000313" key="6">
    <source>
        <dbReference type="Proteomes" id="UP000263642"/>
    </source>
</evidence>
<dbReference type="PANTHER" id="PTHR43119">
    <property type="entry name" value="ABC TRANSPORT PROTEIN ATP-BINDING COMPONENT-RELATED"/>
    <property type="match status" value="1"/>
</dbReference>
<feature type="domain" description="ABC transporter" evidence="4">
    <location>
        <begin position="12"/>
        <end position="234"/>
    </location>
</feature>
<evidence type="ECO:0000313" key="5">
    <source>
        <dbReference type="EMBL" id="HCO26881.1"/>
    </source>
</evidence>
<dbReference type="CDD" id="cd03225">
    <property type="entry name" value="ABC_cobalt_CbiO_domain1"/>
    <property type="match status" value="1"/>
</dbReference>
<evidence type="ECO:0000259" key="4">
    <source>
        <dbReference type="PROSITE" id="PS50893"/>
    </source>
</evidence>
<keyword evidence="1" id="KW-0813">Transport</keyword>
<gene>
    <name evidence="5" type="ORF">DIT97_29165</name>
</gene>
<dbReference type="Proteomes" id="UP000263642">
    <property type="component" value="Unassembled WGS sequence"/>
</dbReference>
<comment type="caution">
    <text evidence="5">The sequence shown here is derived from an EMBL/GenBank/DDBJ whole genome shotgun (WGS) entry which is preliminary data.</text>
</comment>
<dbReference type="PROSITE" id="PS50893">
    <property type="entry name" value="ABC_TRANSPORTER_2"/>
    <property type="match status" value="1"/>
</dbReference>
<evidence type="ECO:0000256" key="3">
    <source>
        <dbReference type="ARBA" id="ARBA00022840"/>
    </source>
</evidence>
<evidence type="ECO:0000256" key="2">
    <source>
        <dbReference type="ARBA" id="ARBA00022741"/>
    </source>
</evidence>
<dbReference type="Gene3D" id="3.40.50.300">
    <property type="entry name" value="P-loop containing nucleotide triphosphate hydrolases"/>
    <property type="match status" value="1"/>
</dbReference>
<dbReference type="GO" id="GO:0016020">
    <property type="term" value="C:membrane"/>
    <property type="evidence" value="ECO:0007669"/>
    <property type="project" value="InterPro"/>
</dbReference>
<dbReference type="InterPro" id="IPR015856">
    <property type="entry name" value="ABC_transpr_CbiO/EcfA_su"/>
</dbReference>
<dbReference type="SMART" id="SM00382">
    <property type="entry name" value="AAA"/>
    <property type="match status" value="1"/>
</dbReference>
<keyword evidence="2" id="KW-0547">Nucleotide-binding</keyword>
<organism evidence="5 6">
    <name type="scientific">Gimesia maris</name>
    <dbReference type="NCBI Taxonomy" id="122"/>
    <lineage>
        <taxon>Bacteria</taxon>
        <taxon>Pseudomonadati</taxon>
        <taxon>Planctomycetota</taxon>
        <taxon>Planctomycetia</taxon>
        <taxon>Planctomycetales</taxon>
        <taxon>Planctomycetaceae</taxon>
        <taxon>Gimesia</taxon>
    </lineage>
</organism>
<dbReference type="AlphaFoldDB" id="A0A3D3RDH7"/>
<accession>A0A3D3RDH7</accession>
<dbReference type="SUPFAM" id="SSF52540">
    <property type="entry name" value="P-loop containing nucleoside triphosphate hydrolases"/>
    <property type="match status" value="1"/>
</dbReference>
<dbReference type="EMBL" id="DQAY01000181">
    <property type="protein sequence ID" value="HCO26881.1"/>
    <property type="molecule type" value="Genomic_DNA"/>
</dbReference>
<dbReference type="InterPro" id="IPR027417">
    <property type="entry name" value="P-loop_NTPase"/>
</dbReference>
<sequence length="234" mass="26266">MTEASAPENCLLEARQIGRQTPDGHWLNRDLSLQIFPGDRIAISGPTGSGKSVFLRSLAMLDEIQQGSILFHNEPVRDKQLPEYRSRVVYLQQRPVLIEGTVESNLQFAFQFQVNQQKNHNPDSIRNFLKSFGRPESFLKKKSSSLSGGEGQIVALLRALILSPEILLLDEPTSGLDPETTQQFESIILKWHETSSESPAFVWITHDRSQAQRLADKVMIFPAGQVSNQVNPES</sequence>
<dbReference type="GO" id="GO:0005524">
    <property type="term" value="F:ATP binding"/>
    <property type="evidence" value="ECO:0007669"/>
    <property type="project" value="UniProtKB-KW"/>
</dbReference>
<dbReference type="PANTHER" id="PTHR43119:SF1">
    <property type="entry name" value="ABC TRANSPORTER DOMAIN-CONTAINING PROTEIN"/>
    <property type="match status" value="1"/>
</dbReference>
<evidence type="ECO:0000256" key="1">
    <source>
        <dbReference type="ARBA" id="ARBA00022448"/>
    </source>
</evidence>
<reference evidence="5 6" key="1">
    <citation type="journal article" date="2018" name="Nat. Biotechnol.">
        <title>A standardized bacterial taxonomy based on genome phylogeny substantially revises the tree of life.</title>
        <authorList>
            <person name="Parks D.H."/>
            <person name="Chuvochina M."/>
            <person name="Waite D.W."/>
            <person name="Rinke C."/>
            <person name="Skarshewski A."/>
            <person name="Chaumeil P.A."/>
            <person name="Hugenholtz P."/>
        </authorList>
    </citation>
    <scope>NUCLEOTIDE SEQUENCE [LARGE SCALE GENOMIC DNA]</scope>
    <source>
        <strain evidence="5">UBA9375</strain>
    </source>
</reference>
<keyword evidence="3" id="KW-0067">ATP-binding</keyword>
<dbReference type="GO" id="GO:0055085">
    <property type="term" value="P:transmembrane transport"/>
    <property type="evidence" value="ECO:0007669"/>
    <property type="project" value="InterPro"/>
</dbReference>
<dbReference type="InterPro" id="IPR003593">
    <property type="entry name" value="AAA+_ATPase"/>
</dbReference>
<dbReference type="Pfam" id="PF00005">
    <property type="entry name" value="ABC_tran"/>
    <property type="match status" value="1"/>
</dbReference>
<dbReference type="GO" id="GO:0016887">
    <property type="term" value="F:ATP hydrolysis activity"/>
    <property type="evidence" value="ECO:0007669"/>
    <property type="project" value="InterPro"/>
</dbReference>
<name>A0A3D3RDH7_9PLAN</name>
<dbReference type="InterPro" id="IPR003439">
    <property type="entry name" value="ABC_transporter-like_ATP-bd"/>
</dbReference>
<protein>
    <recommendedName>
        <fullName evidence="4">ABC transporter domain-containing protein</fullName>
    </recommendedName>
</protein>
<proteinExistence type="predicted"/>